<dbReference type="InParanoid" id="A0A401GLR2"/>
<gene>
    <name evidence="2" type="ORF">SCP_0501470</name>
</gene>
<organism evidence="2 3">
    <name type="scientific">Sparassis crispa</name>
    <dbReference type="NCBI Taxonomy" id="139825"/>
    <lineage>
        <taxon>Eukaryota</taxon>
        <taxon>Fungi</taxon>
        <taxon>Dikarya</taxon>
        <taxon>Basidiomycota</taxon>
        <taxon>Agaricomycotina</taxon>
        <taxon>Agaricomycetes</taxon>
        <taxon>Polyporales</taxon>
        <taxon>Sparassidaceae</taxon>
        <taxon>Sparassis</taxon>
    </lineage>
</organism>
<dbReference type="EMBL" id="BFAD01000005">
    <property type="protein sequence ID" value="GBE83100.1"/>
    <property type="molecule type" value="Genomic_DNA"/>
</dbReference>
<proteinExistence type="predicted"/>
<sequence length="116" mass="12346">MPVSDAILTQILTQLQSLQVSQQALQAKLDSLTNPVVSPLSSPKQSGTPIPGHHEASSPSSVPLTISQTGSGVQTPSALFTNGPVSSDKIINEKDREKLLYPSRVLLSSREIRFVA</sequence>
<evidence type="ECO:0000313" key="2">
    <source>
        <dbReference type="EMBL" id="GBE83100.1"/>
    </source>
</evidence>
<comment type="caution">
    <text evidence="2">The sequence shown here is derived from an EMBL/GenBank/DDBJ whole genome shotgun (WGS) entry which is preliminary data.</text>
</comment>
<name>A0A401GLR2_9APHY</name>
<reference evidence="2 3" key="1">
    <citation type="journal article" date="2018" name="Sci. Rep.">
        <title>Genome sequence of the cauliflower mushroom Sparassis crispa (Hanabiratake) and its association with beneficial usage.</title>
        <authorList>
            <person name="Kiyama R."/>
            <person name="Furutani Y."/>
            <person name="Kawaguchi K."/>
            <person name="Nakanishi T."/>
        </authorList>
    </citation>
    <scope>NUCLEOTIDE SEQUENCE [LARGE SCALE GENOMIC DNA]</scope>
</reference>
<dbReference type="RefSeq" id="XP_027614013.1">
    <property type="nucleotide sequence ID" value="XM_027758212.1"/>
</dbReference>
<feature type="compositionally biased region" description="Polar residues" evidence="1">
    <location>
        <begin position="35"/>
        <end position="48"/>
    </location>
</feature>
<feature type="compositionally biased region" description="Polar residues" evidence="1">
    <location>
        <begin position="57"/>
        <end position="85"/>
    </location>
</feature>
<dbReference type="AlphaFoldDB" id="A0A401GLR2"/>
<keyword evidence="3" id="KW-1185">Reference proteome</keyword>
<dbReference type="GeneID" id="38780017"/>
<dbReference type="STRING" id="139825.A0A401GLR2"/>
<dbReference type="Proteomes" id="UP000287166">
    <property type="component" value="Unassembled WGS sequence"/>
</dbReference>
<feature type="region of interest" description="Disordered" evidence="1">
    <location>
        <begin position="35"/>
        <end position="87"/>
    </location>
</feature>
<evidence type="ECO:0000256" key="1">
    <source>
        <dbReference type="SAM" id="MobiDB-lite"/>
    </source>
</evidence>
<evidence type="ECO:0000313" key="3">
    <source>
        <dbReference type="Proteomes" id="UP000287166"/>
    </source>
</evidence>
<accession>A0A401GLR2</accession>
<protein>
    <submittedName>
        <fullName evidence="2">Uncharacterized protein</fullName>
    </submittedName>
</protein>